<comment type="caution">
    <text evidence="3">The sequence shown here is derived from an EMBL/GenBank/DDBJ whole genome shotgun (WGS) entry which is preliminary data.</text>
</comment>
<evidence type="ECO:0000313" key="4">
    <source>
        <dbReference type="Proteomes" id="UP000603641"/>
    </source>
</evidence>
<evidence type="ECO:0000256" key="1">
    <source>
        <dbReference type="ARBA" id="ARBA00023002"/>
    </source>
</evidence>
<dbReference type="InterPro" id="IPR015590">
    <property type="entry name" value="Aldehyde_DH_dom"/>
</dbReference>
<name>A0ABR8SI32_9BACL</name>
<evidence type="ECO:0000313" key="3">
    <source>
        <dbReference type="EMBL" id="MBD7963043.1"/>
    </source>
</evidence>
<dbReference type="InterPro" id="IPR016163">
    <property type="entry name" value="Ald_DH_C"/>
</dbReference>
<protein>
    <submittedName>
        <fullName evidence="3">Aldehyde dehydrogenase family protein</fullName>
    </submittedName>
</protein>
<gene>
    <name evidence="3" type="ORF">H9648_03175</name>
</gene>
<dbReference type="EMBL" id="JACSQM010000001">
    <property type="protein sequence ID" value="MBD7963043.1"/>
    <property type="molecule type" value="Genomic_DNA"/>
</dbReference>
<dbReference type="InterPro" id="IPR016162">
    <property type="entry name" value="Ald_DH_N"/>
</dbReference>
<evidence type="ECO:0000259" key="2">
    <source>
        <dbReference type="Pfam" id="PF00171"/>
    </source>
</evidence>
<dbReference type="PANTHER" id="PTHR11699">
    <property type="entry name" value="ALDEHYDE DEHYDROGENASE-RELATED"/>
    <property type="match status" value="1"/>
</dbReference>
<dbReference type="InterPro" id="IPR016161">
    <property type="entry name" value="Ald_DH/histidinol_DH"/>
</dbReference>
<dbReference type="RefSeq" id="WP_191752386.1">
    <property type="nucleotide sequence ID" value="NZ_JACSQM010000001.1"/>
</dbReference>
<dbReference type="SUPFAM" id="SSF53720">
    <property type="entry name" value="ALDH-like"/>
    <property type="match status" value="1"/>
</dbReference>
<reference evidence="3 4" key="1">
    <citation type="submission" date="2020-08" db="EMBL/GenBank/DDBJ databases">
        <title>A Genomic Blueprint of the Chicken Gut Microbiome.</title>
        <authorList>
            <person name="Gilroy R."/>
            <person name="Ravi A."/>
            <person name="Getino M."/>
            <person name="Pursley I."/>
            <person name="Horton D.L."/>
            <person name="Alikhan N.-F."/>
            <person name="Baker D."/>
            <person name="Gharbi K."/>
            <person name="Hall N."/>
            <person name="Watson M."/>
            <person name="Adriaenssens E.M."/>
            <person name="Foster-Nyarko E."/>
            <person name="Jarju S."/>
            <person name="Secka A."/>
            <person name="Antonio M."/>
            <person name="Oren A."/>
            <person name="Chaudhuri R."/>
            <person name="La Ragione R.M."/>
            <person name="Hildebrand F."/>
            <person name="Pallen M.J."/>
        </authorList>
    </citation>
    <scope>NUCLEOTIDE SEQUENCE [LARGE SCALE GENOMIC DNA]</scope>
    <source>
        <strain evidence="3 4">Sa2CUA10</strain>
    </source>
</reference>
<organism evidence="3 4">
    <name type="scientific">Fictibacillus norfolkensis</name>
    <dbReference type="NCBI Taxonomy" id="2762233"/>
    <lineage>
        <taxon>Bacteria</taxon>
        <taxon>Bacillati</taxon>
        <taxon>Bacillota</taxon>
        <taxon>Bacilli</taxon>
        <taxon>Bacillales</taxon>
        <taxon>Fictibacillaceae</taxon>
        <taxon>Fictibacillus</taxon>
    </lineage>
</organism>
<keyword evidence="1" id="KW-0560">Oxidoreductase</keyword>
<feature type="domain" description="Aldehyde dehydrogenase" evidence="2">
    <location>
        <begin position="150"/>
        <end position="375"/>
    </location>
</feature>
<keyword evidence="4" id="KW-1185">Reference proteome</keyword>
<dbReference type="Proteomes" id="UP000603641">
    <property type="component" value="Unassembled WGS sequence"/>
</dbReference>
<accession>A0ABR8SI32</accession>
<dbReference type="Gene3D" id="3.40.309.10">
    <property type="entry name" value="Aldehyde Dehydrogenase, Chain A, domain 2"/>
    <property type="match status" value="1"/>
</dbReference>
<dbReference type="Gene3D" id="3.40.605.10">
    <property type="entry name" value="Aldehyde Dehydrogenase, Chain A, domain 1"/>
    <property type="match status" value="1"/>
</dbReference>
<dbReference type="Pfam" id="PF00171">
    <property type="entry name" value="Aldedh"/>
    <property type="match status" value="1"/>
</dbReference>
<proteinExistence type="predicted"/>
<sequence>MGYVSVLDRRTSLMEVRKETLERTVEYMENNRKAIEDILLEISTYRTVEEEFETAIRTLKKGYSEVEMNQPPTINKMSVFMPSNLILYSYVLYLLIPSYYTKEIEFRSSNQVIDQVRRLHELLKQAHELPITLLELSHRQYMKRSALEAEVVVFTGTYQNAEQIKSQFRNEQMFIYFGQGVNPFILLETADIEKAVHDLIQARMFNTGQDCMGPDVVYVPENVRKEFTDYLVNSLKSLKFGDNQDPFADYGKMFYTSTLESIGEYLNQHSQFIEHGGTIDFWNKVIEPTVITSSLQDNLEIEEFFSPIFNVVTYEEVDELKKIVQESYFRERAMGASVYGTDDNGLVDVLRRKHVVSINETLFAIENGNEPFGGYGPMANYVYYQNQLHIKPLLISNVLRELWNSEESLDE</sequence>